<sequence>MELRYIILLLIISFVIGYFWGRYIGKKDGIKEAKAVAPLILRRKSLEQGICLLCNDELEYKSIKKEKNI</sequence>
<organism evidence="2 3">
    <name type="scientific">Orenia marismortui</name>
    <dbReference type="NCBI Taxonomy" id="46469"/>
    <lineage>
        <taxon>Bacteria</taxon>
        <taxon>Bacillati</taxon>
        <taxon>Bacillota</taxon>
        <taxon>Clostridia</taxon>
        <taxon>Halanaerobiales</taxon>
        <taxon>Halobacteroidaceae</taxon>
        <taxon>Orenia</taxon>
    </lineage>
</organism>
<keyword evidence="1" id="KW-0472">Membrane</keyword>
<evidence type="ECO:0000256" key="1">
    <source>
        <dbReference type="SAM" id="Phobius"/>
    </source>
</evidence>
<dbReference type="EMBL" id="SOEG01000003">
    <property type="protein sequence ID" value="TDX53287.1"/>
    <property type="molecule type" value="Genomic_DNA"/>
</dbReference>
<name>A0A4R8H197_9FIRM</name>
<keyword evidence="3" id="KW-1185">Reference proteome</keyword>
<keyword evidence="1" id="KW-0812">Transmembrane</keyword>
<accession>A0A4R8H197</accession>
<protein>
    <submittedName>
        <fullName evidence="2">Uncharacterized protein</fullName>
    </submittedName>
</protein>
<evidence type="ECO:0000313" key="2">
    <source>
        <dbReference type="EMBL" id="TDX53287.1"/>
    </source>
</evidence>
<comment type="caution">
    <text evidence="2">The sequence shown here is derived from an EMBL/GenBank/DDBJ whole genome shotgun (WGS) entry which is preliminary data.</text>
</comment>
<feature type="transmembrane region" description="Helical" evidence="1">
    <location>
        <begin position="6"/>
        <end position="24"/>
    </location>
</feature>
<reference evidence="2 3" key="1">
    <citation type="submission" date="2019-03" db="EMBL/GenBank/DDBJ databases">
        <title>Subsurface microbial communities from deep shales in Ohio and West Virginia, USA.</title>
        <authorList>
            <person name="Wrighton K."/>
        </authorList>
    </citation>
    <scope>NUCLEOTIDE SEQUENCE [LARGE SCALE GENOMIC DNA]</scope>
    <source>
        <strain evidence="2 3">MSL 6dP</strain>
    </source>
</reference>
<dbReference type="AlphaFoldDB" id="A0A4R8H197"/>
<proteinExistence type="predicted"/>
<evidence type="ECO:0000313" key="3">
    <source>
        <dbReference type="Proteomes" id="UP000295832"/>
    </source>
</evidence>
<dbReference type="RefSeq" id="WP_134114971.1">
    <property type="nucleotide sequence ID" value="NZ_SOEG01000003.1"/>
</dbReference>
<keyword evidence="1" id="KW-1133">Transmembrane helix</keyword>
<gene>
    <name evidence="2" type="ORF">C7959_103140</name>
</gene>
<dbReference type="Proteomes" id="UP000295832">
    <property type="component" value="Unassembled WGS sequence"/>
</dbReference>